<evidence type="ECO:0000313" key="2">
    <source>
        <dbReference type="EMBL" id="SLN22834.1"/>
    </source>
</evidence>
<protein>
    <submittedName>
        <fullName evidence="2">Uncharacterized protein</fullName>
    </submittedName>
</protein>
<reference evidence="2 3" key="1">
    <citation type="submission" date="2017-03" db="EMBL/GenBank/DDBJ databases">
        <authorList>
            <person name="Afonso C.L."/>
            <person name="Miller P.J."/>
            <person name="Scott M.A."/>
            <person name="Spackman E."/>
            <person name="Goraichik I."/>
            <person name="Dimitrov K.M."/>
            <person name="Suarez D.L."/>
            <person name="Swayne D.E."/>
        </authorList>
    </citation>
    <scope>NUCLEOTIDE SEQUENCE [LARGE SCALE GENOMIC DNA]</scope>
    <source>
        <strain evidence="2 3">CECT 8287</strain>
    </source>
</reference>
<evidence type="ECO:0000313" key="3">
    <source>
        <dbReference type="Proteomes" id="UP000193827"/>
    </source>
</evidence>
<proteinExistence type="predicted"/>
<keyword evidence="1" id="KW-0732">Signal</keyword>
<evidence type="ECO:0000256" key="1">
    <source>
        <dbReference type="SAM" id="SignalP"/>
    </source>
</evidence>
<sequence>MIRGLLVSTQIALASPAMALSCLPPDVTRTYNEAAEAKEAYIIVYGRLNFDETRLPKVDREKLEQTPHNTLIPAQLVGNSLVGAGFEQAFDQPITLNAQCFGPWCAGARSDTPFLAFLERTEDGYLLKLDPCGGFGFANPSLEMLEHVAQCFKDKACEPAPF</sequence>
<dbReference type="RefSeq" id="WP_085891238.1">
    <property type="nucleotide sequence ID" value="NZ_FWFL01000002.1"/>
</dbReference>
<gene>
    <name evidence="2" type="ORF">PEL8287_01003</name>
</gene>
<dbReference type="AlphaFoldDB" id="A0A1Y5RQ74"/>
<feature type="signal peptide" evidence="1">
    <location>
        <begin position="1"/>
        <end position="19"/>
    </location>
</feature>
<organism evidence="2 3">
    <name type="scientific">Roseovarius litorisediminis</name>
    <dbReference type="NCBI Taxonomy" id="1312363"/>
    <lineage>
        <taxon>Bacteria</taxon>
        <taxon>Pseudomonadati</taxon>
        <taxon>Pseudomonadota</taxon>
        <taxon>Alphaproteobacteria</taxon>
        <taxon>Rhodobacterales</taxon>
        <taxon>Roseobacteraceae</taxon>
        <taxon>Roseovarius</taxon>
    </lineage>
</organism>
<keyword evidence="3" id="KW-1185">Reference proteome</keyword>
<accession>A0A1Y5RQ74</accession>
<dbReference type="OrthoDB" id="8451541at2"/>
<feature type="chain" id="PRO_5012870616" evidence="1">
    <location>
        <begin position="20"/>
        <end position="162"/>
    </location>
</feature>
<name>A0A1Y5RQ74_9RHOB</name>
<dbReference type="PROSITE" id="PS51257">
    <property type="entry name" value="PROKAR_LIPOPROTEIN"/>
    <property type="match status" value="1"/>
</dbReference>
<dbReference type="EMBL" id="FWFL01000002">
    <property type="protein sequence ID" value="SLN22834.1"/>
    <property type="molecule type" value="Genomic_DNA"/>
</dbReference>
<dbReference type="Proteomes" id="UP000193827">
    <property type="component" value="Unassembled WGS sequence"/>
</dbReference>